<dbReference type="EMBL" id="CAJNRG010016044">
    <property type="protein sequence ID" value="CAF2189953.1"/>
    <property type="molecule type" value="Genomic_DNA"/>
</dbReference>
<dbReference type="InterPro" id="IPR050113">
    <property type="entry name" value="Ub_conjugating_enzyme"/>
</dbReference>
<feature type="domain" description="UBC core" evidence="1">
    <location>
        <begin position="3"/>
        <end position="149"/>
    </location>
</feature>
<protein>
    <recommendedName>
        <fullName evidence="1">UBC core domain-containing protein</fullName>
    </recommendedName>
</protein>
<dbReference type="SMART" id="SM00212">
    <property type="entry name" value="UBCc"/>
    <property type="match status" value="2"/>
</dbReference>
<dbReference type="InterPro" id="IPR000608">
    <property type="entry name" value="UBC"/>
</dbReference>
<gene>
    <name evidence="2" type="ORF">XDN619_LOCUS32227</name>
</gene>
<evidence type="ECO:0000313" key="2">
    <source>
        <dbReference type="EMBL" id="CAF2189953.1"/>
    </source>
</evidence>
<dbReference type="PANTHER" id="PTHR24067">
    <property type="entry name" value="UBIQUITIN-CONJUGATING ENZYME E2"/>
    <property type="match status" value="1"/>
</dbReference>
<dbReference type="Pfam" id="PF00179">
    <property type="entry name" value="UQ_con"/>
    <property type="match status" value="2"/>
</dbReference>
<evidence type="ECO:0000259" key="1">
    <source>
        <dbReference type="PROSITE" id="PS50127"/>
    </source>
</evidence>
<comment type="caution">
    <text evidence="2">The sequence shown here is derived from an EMBL/GenBank/DDBJ whole genome shotgun (WGS) entry which is preliminary data.</text>
</comment>
<reference evidence="2" key="1">
    <citation type="submission" date="2021-02" db="EMBL/GenBank/DDBJ databases">
        <authorList>
            <person name="Nowell W R."/>
        </authorList>
    </citation>
    <scope>NUCLEOTIDE SEQUENCE</scope>
</reference>
<organism evidence="2 3">
    <name type="scientific">Rotaria magnacalcarata</name>
    <dbReference type="NCBI Taxonomy" id="392030"/>
    <lineage>
        <taxon>Eukaryota</taxon>
        <taxon>Metazoa</taxon>
        <taxon>Spiralia</taxon>
        <taxon>Gnathifera</taxon>
        <taxon>Rotifera</taxon>
        <taxon>Eurotatoria</taxon>
        <taxon>Bdelloidea</taxon>
        <taxon>Philodinida</taxon>
        <taxon>Philodinidae</taxon>
        <taxon>Rotaria</taxon>
    </lineage>
</organism>
<dbReference type="Gene3D" id="3.10.110.10">
    <property type="entry name" value="Ubiquitin Conjugating Enzyme"/>
    <property type="match status" value="2"/>
</dbReference>
<dbReference type="AlphaFoldDB" id="A0A816Z479"/>
<evidence type="ECO:0000313" key="3">
    <source>
        <dbReference type="Proteomes" id="UP000663887"/>
    </source>
</evidence>
<dbReference type="SUPFAM" id="SSF54495">
    <property type="entry name" value="UBC-like"/>
    <property type="match status" value="2"/>
</dbReference>
<dbReference type="PROSITE" id="PS50127">
    <property type="entry name" value="UBC_2"/>
    <property type="match status" value="2"/>
</dbReference>
<name>A0A816Z479_9BILA</name>
<accession>A0A816Z479</accession>
<dbReference type="Proteomes" id="UP000663887">
    <property type="component" value="Unassembled WGS sequence"/>
</dbReference>
<proteinExistence type="predicted"/>
<feature type="domain" description="UBC core" evidence="1">
    <location>
        <begin position="159"/>
        <end position="304"/>
    </location>
</feature>
<sequence length="305" mass="34984">MIMYGNIIRRQLDSLFNDPPLNCIGGQINEDLFHLQFIITGPTGSDYEGGIFRMDIQFASNHHFNPPKVIFTTKIFHPNIFPDGAVCMDILEDNWTPVIQISALLVSICSLLFDPNPDNAANFDAAQCYRSNRERYKEKVREWITEFANDDGMKEKIDAAKKRISSELENILQNPLLGVSVRPVDQRDLFYWHGVILGPQDSPHKDRSFSVNIRFPLDYPDNSPSFVFNSYIYHLNIRSHINLTKTLNWNAAMTTRQYFQCLQTLLSHPDPLTKGCDHCTAYLYQANRLAYEEKAQACEPPSGSR</sequence>
<dbReference type="InterPro" id="IPR016135">
    <property type="entry name" value="UBQ-conjugating_enzyme/RWD"/>
</dbReference>